<dbReference type="SUPFAM" id="SSF51120">
    <property type="entry name" value="beta-Roll"/>
    <property type="match status" value="1"/>
</dbReference>
<feature type="compositionally biased region" description="Polar residues" evidence="3">
    <location>
        <begin position="704"/>
        <end position="716"/>
    </location>
</feature>
<evidence type="ECO:0000256" key="1">
    <source>
        <dbReference type="ARBA" id="ARBA00004613"/>
    </source>
</evidence>
<protein>
    <submittedName>
        <fullName evidence="5">Tandem-95 repeat protein</fullName>
    </submittedName>
</protein>
<dbReference type="InterPro" id="IPR006626">
    <property type="entry name" value="PbH1"/>
</dbReference>
<dbReference type="OrthoDB" id="7520414at2"/>
<dbReference type="GO" id="GO:0005509">
    <property type="term" value="F:calcium ion binding"/>
    <property type="evidence" value="ECO:0007669"/>
    <property type="project" value="InterPro"/>
</dbReference>
<feature type="compositionally biased region" description="Low complexity" evidence="3">
    <location>
        <begin position="13"/>
        <end position="41"/>
    </location>
</feature>
<dbReference type="InterPro" id="IPR018511">
    <property type="entry name" value="Hemolysin-typ_Ca-bd_CS"/>
</dbReference>
<dbReference type="Pfam" id="PF17803">
    <property type="entry name" value="Cadherin_4"/>
    <property type="match status" value="7"/>
</dbReference>
<sequence length="1728" mass="169151">MANIPGTIGDDTINGSNGSDTISGGDGNDTIDGGNGNDTIAGGDGDDEIDGGNGNDTVDGGDGDDTIDGGNGEDTIDGGEGDDVLYGGNGKDVLRGGGGNDTLLGENGDDSLTGGAGDDLIDGNNGFDTAYYSGSISEYTFAYAAGYLHIMHLGGAGQNGHDRVIRVERLVFGDRIVNLGGGNDNAPVAVDDHVSITEDAGTYSSGSASVKDNDFDFEGQPLTVTPGVFTGTYGTLTLNANGTYSYTLFASAQALAQGQNVQDSFNYTVTAGTKSDTGTLVFHIAGVNDAPNADPDNAAGTENQVLTINVLANDDDVDNGAVLTVTSASVPAGQGTASVVGNQVQFDPGSDFDYLVAGATTIVTVSYTIQDEHGATSSSSIAITVTGTNDAPVATDDAATTTEDASVSGNVLGNDSDVEGETIVVANPGTYVGAYGTLTLAADGSFTYAPGAAAQGLDDGETANDVFTYVASDGADTDTATLTVTVTGLNDAPVANDDVAATDENTAVSGNVLSNDTDVDGEPLTVANAGTYVGSNGTLVLAADGSYTYTPNAAAQALDDGEVAADVFTYLVSDGTASDAATLTVTLAGVNDAPVANDDTASTSEDTGVSGNLLTNDTDIDGEALTVATPGTYVSTYGTLDLAADGSYIYTPGAAAQGLDVGEIAQDVFIYSASDGTASDSATLTVTVAGLNDAPVANDDAASTDENTSVSGNVLANDTDVDGETLTVTNPATYVGAYGTLVLAADGSYTYTPGGAAALLNAGQSADDVFAYTVSDGTVTDSATLTITVNGLSGAPNATDDTAATNEDASVSGNVLANDTDAENDPLTVTNPGSYTGTHGTLTLAANGNFTFVPNAAANALAAGETAQDVFTYTVSDGTASDSASLTVTINGTNDAPTIDAAGTDDSGAVTELPDGDPGENVIVHSDSGAVAFDDPDLSDTHSASFTPQGAFYLGTFSLDPVDQPGDSVGWNFSVSDAALEGLSEGELRIQTYSVQVNDGHGGTATQNVTITITGAGVGAGPQSVWYIDNSAVGSTNVGTEANPFTSIAAFNAAQGSVGGPQAGHTVYLLAGSGTGIYAESDGINLLNNQILVGVANGAVRPTIETTAGDGINVAQGNNISGLDIGNTSGADIADSGGTVGTLTISDVGSSGTGQIIDVDQGGTLNVTLNSAQSLASSGGAIDLNGVGGSFTVSGATTIAGAAGGGIDVTGSSLAVSLAGGSSIASGSSTAVNFVGNSGSLALAGGLDIMTTSGAGLNASGGGSLTVTGAGSNIVSTTGTAVAISGTTIGAAGVTLESVSTTGAANGIVLANTGTGGFAVTGTGAAGSGGAISGSTGVGVSLTNVSAISFTDFAISGGGDDGLRGNNVNGLTLLRTSVTNNGNASGERGLDLIGLTGIVGITASTFTGNAADQIIVTNTSGTLDLTMTGSTVGNALGSTANDGFHIDANGTSLVRASVTGSTFVNNRGDHFQLATSSAATSTSHITFNDNSLTTTSAAVAGGGIAIASAGGADLFYEIGNNSIQGARSSAITTGMLSSTAAGEVHGAIVGNTIGTSGVVGSGSQTGSGINVSTAGAGAMTVQIEDNDIFEFSSLGISVLARDSTTINATVAENFVRQPGTFATSSIRVDSGAGSADTAQVWLELNGNDTDTALPADIRVRTFGASDILMPGYSGGASDTVAVDAFLTGKNPDGGDVSVVWSLDPGSFFLDTPGSVPVPLPTAPDAPLG</sequence>
<proteinExistence type="predicted"/>
<feature type="domain" description="RapA2 cadherin-like" evidence="4">
    <location>
        <begin position="380"/>
        <end position="448"/>
    </location>
</feature>
<dbReference type="EMBL" id="SPDV01000017">
    <property type="protein sequence ID" value="TFI58325.1"/>
    <property type="molecule type" value="Genomic_DNA"/>
</dbReference>
<dbReference type="InterPro" id="IPR050557">
    <property type="entry name" value="RTX_toxin/Mannuronan_C5-epim"/>
</dbReference>
<dbReference type="PANTHER" id="PTHR38340">
    <property type="entry name" value="S-LAYER PROTEIN"/>
    <property type="match status" value="1"/>
</dbReference>
<name>A0A4Y8ZT67_9SPHN</name>
<keyword evidence="2" id="KW-0964">Secreted</keyword>
<dbReference type="Pfam" id="PF00353">
    <property type="entry name" value="HemolysinCabind"/>
    <property type="match status" value="2"/>
</dbReference>
<feature type="domain" description="RapA2 cadherin-like" evidence="4">
    <location>
        <begin position="480"/>
        <end position="549"/>
    </location>
</feature>
<dbReference type="InterPro" id="IPR013783">
    <property type="entry name" value="Ig-like_fold"/>
</dbReference>
<feature type="domain" description="RapA2 cadherin-like" evidence="4">
    <location>
        <begin position="182"/>
        <end position="246"/>
    </location>
</feature>
<dbReference type="SMART" id="SM00710">
    <property type="entry name" value="PbH1"/>
    <property type="match status" value="9"/>
</dbReference>
<feature type="domain" description="RapA2 cadherin-like" evidence="4">
    <location>
        <begin position="279"/>
        <end position="341"/>
    </location>
</feature>
<comment type="subcellular location">
    <subcellularLocation>
        <location evidence="1">Secreted</location>
    </subcellularLocation>
</comment>
<dbReference type="RefSeq" id="WP_135086328.1">
    <property type="nucleotide sequence ID" value="NZ_SPDV01000017.1"/>
</dbReference>
<feature type="compositionally biased region" description="Acidic residues" evidence="3">
    <location>
        <begin position="74"/>
        <end position="83"/>
    </location>
</feature>
<dbReference type="GO" id="GO:0005576">
    <property type="term" value="C:extracellular region"/>
    <property type="evidence" value="ECO:0007669"/>
    <property type="project" value="UniProtKB-SubCell"/>
</dbReference>
<dbReference type="Proteomes" id="UP000298213">
    <property type="component" value="Unassembled WGS sequence"/>
</dbReference>
<feature type="compositionally biased region" description="Gly residues" evidence="3">
    <location>
        <begin position="87"/>
        <end position="100"/>
    </location>
</feature>
<organism evidence="5 6">
    <name type="scientific">Sphingomonas parva</name>
    <dbReference type="NCBI Taxonomy" id="2555898"/>
    <lineage>
        <taxon>Bacteria</taxon>
        <taxon>Pseudomonadati</taxon>
        <taxon>Pseudomonadota</taxon>
        <taxon>Alphaproteobacteria</taxon>
        <taxon>Sphingomonadales</taxon>
        <taxon>Sphingomonadaceae</taxon>
        <taxon>Sphingomonas</taxon>
    </lineage>
</organism>
<feature type="domain" description="RapA2 cadherin-like" evidence="4">
    <location>
        <begin position="581"/>
        <end position="650"/>
    </location>
</feature>
<evidence type="ECO:0000313" key="5">
    <source>
        <dbReference type="EMBL" id="TFI58325.1"/>
    </source>
</evidence>
<evidence type="ECO:0000256" key="2">
    <source>
        <dbReference type="ARBA" id="ARBA00022525"/>
    </source>
</evidence>
<dbReference type="PROSITE" id="PS00330">
    <property type="entry name" value="HEMOLYSIN_CALCIUM"/>
    <property type="match status" value="3"/>
</dbReference>
<dbReference type="InterPro" id="IPR010221">
    <property type="entry name" value="VCBS_dom"/>
</dbReference>
<dbReference type="NCBIfam" id="NF012211">
    <property type="entry name" value="tand_rpt_95"/>
    <property type="match status" value="7"/>
</dbReference>
<dbReference type="Gene3D" id="2.60.40.10">
    <property type="entry name" value="Immunoglobulins"/>
    <property type="match status" value="6"/>
</dbReference>
<dbReference type="NCBIfam" id="TIGR01965">
    <property type="entry name" value="VCBS_repeat"/>
    <property type="match status" value="8"/>
</dbReference>
<evidence type="ECO:0000256" key="3">
    <source>
        <dbReference type="SAM" id="MobiDB-lite"/>
    </source>
</evidence>
<evidence type="ECO:0000313" key="6">
    <source>
        <dbReference type="Proteomes" id="UP000298213"/>
    </source>
</evidence>
<feature type="domain" description="RapA2 cadherin-like" evidence="4">
    <location>
        <begin position="783"/>
        <end position="852"/>
    </location>
</feature>
<dbReference type="Gene3D" id="2.150.10.10">
    <property type="entry name" value="Serralysin-like metalloprotease, C-terminal"/>
    <property type="match status" value="2"/>
</dbReference>
<reference evidence="5 6" key="1">
    <citation type="submission" date="2019-03" db="EMBL/GenBank/DDBJ databases">
        <title>Genome sequence of Sphingomonas sp. 17J27-24.</title>
        <authorList>
            <person name="Kim M."/>
            <person name="Maeng S."/>
            <person name="Sathiyaraj S."/>
        </authorList>
    </citation>
    <scope>NUCLEOTIDE SEQUENCE [LARGE SCALE GENOMIC DNA]</scope>
    <source>
        <strain evidence="5 6">17J27-24</strain>
    </source>
</reference>
<evidence type="ECO:0000259" key="4">
    <source>
        <dbReference type="Pfam" id="PF17803"/>
    </source>
</evidence>
<dbReference type="InterPro" id="IPR040853">
    <property type="entry name" value="RapA2_cadherin-like"/>
</dbReference>
<dbReference type="InterPro" id="IPR001343">
    <property type="entry name" value="Hemolysn_Ca-bd"/>
</dbReference>
<comment type="caution">
    <text evidence="5">The sequence shown here is derived from an EMBL/GenBank/DDBJ whole genome shotgun (WGS) entry which is preliminary data.</text>
</comment>
<gene>
    <name evidence="5" type="ORF">E2493_10075</name>
</gene>
<feature type="domain" description="RapA2 cadherin-like" evidence="4">
    <location>
        <begin position="682"/>
        <end position="751"/>
    </location>
</feature>
<feature type="region of interest" description="Disordered" evidence="3">
    <location>
        <begin position="1"/>
        <end position="119"/>
    </location>
</feature>
<accession>A0A4Y8ZT67</accession>
<dbReference type="PRINTS" id="PR00313">
    <property type="entry name" value="CABNDNGRPT"/>
</dbReference>
<feature type="region of interest" description="Disordered" evidence="3">
    <location>
        <begin position="697"/>
        <end position="716"/>
    </location>
</feature>
<keyword evidence="6" id="KW-1185">Reference proteome</keyword>
<dbReference type="PANTHER" id="PTHR38340:SF1">
    <property type="entry name" value="S-LAYER PROTEIN"/>
    <property type="match status" value="1"/>
</dbReference>
<dbReference type="InterPro" id="IPR011049">
    <property type="entry name" value="Serralysin-like_metalloprot_C"/>
</dbReference>